<evidence type="ECO:0000313" key="2">
    <source>
        <dbReference type="Proteomes" id="UP000218263"/>
    </source>
</evidence>
<sequence length="100" mass="11116">MATGDKNLRVCNAGHRYKKSSDCQVCPVCEQERKPENGFLSTISAPARRALEREGIITLKQLSMFSKKNLLKLHGFGPGSIPKLENALKVEGLNFKIDEN</sequence>
<keyword evidence="2" id="KW-1185">Reference proteome</keyword>
<proteinExistence type="predicted"/>
<reference evidence="1 2" key="1">
    <citation type="submission" date="2015-12" db="EMBL/GenBank/DDBJ databases">
        <title>Genome sequence of Mucilaginibacter gotjawali.</title>
        <authorList>
            <person name="Lee J.S."/>
            <person name="Lee K.C."/>
            <person name="Kim K.K."/>
            <person name="Lee B.W."/>
        </authorList>
    </citation>
    <scope>NUCLEOTIDE SEQUENCE [LARGE SCALE GENOMIC DNA]</scope>
    <source>
        <strain evidence="1 2">SA3-7</strain>
    </source>
</reference>
<dbReference type="Proteomes" id="UP000218263">
    <property type="component" value="Chromosome"/>
</dbReference>
<dbReference type="KEGG" id="mgot:MgSA37_01754"/>
<organism evidence="1 2">
    <name type="scientific">Mucilaginibacter gotjawali</name>
    <dbReference type="NCBI Taxonomy" id="1550579"/>
    <lineage>
        <taxon>Bacteria</taxon>
        <taxon>Pseudomonadati</taxon>
        <taxon>Bacteroidota</taxon>
        <taxon>Sphingobacteriia</taxon>
        <taxon>Sphingobacteriales</taxon>
        <taxon>Sphingobacteriaceae</taxon>
        <taxon>Mucilaginibacter</taxon>
    </lineage>
</organism>
<dbReference type="EMBL" id="AP017313">
    <property type="protein sequence ID" value="BAU53585.1"/>
    <property type="molecule type" value="Genomic_DNA"/>
</dbReference>
<accession>A0A0X8X0V2</accession>
<dbReference type="AlphaFoldDB" id="A0A0X8X0V2"/>
<dbReference type="RefSeq" id="WP_096351210.1">
    <property type="nucleotide sequence ID" value="NZ_AP017313.1"/>
</dbReference>
<name>A0A0X8X0V2_9SPHI</name>
<dbReference type="OrthoDB" id="7950977at2"/>
<evidence type="ECO:0000313" key="1">
    <source>
        <dbReference type="EMBL" id="BAU53585.1"/>
    </source>
</evidence>
<dbReference type="NCBIfam" id="NF005841">
    <property type="entry name" value="PRK07758.1"/>
    <property type="match status" value="1"/>
</dbReference>
<dbReference type="SUPFAM" id="SSF47789">
    <property type="entry name" value="C-terminal domain of RNA polymerase alpha subunit"/>
    <property type="match status" value="1"/>
</dbReference>
<dbReference type="Gene3D" id="1.10.150.20">
    <property type="entry name" value="5' to 3' exonuclease, C-terminal subdomain"/>
    <property type="match status" value="1"/>
</dbReference>
<protein>
    <submittedName>
        <fullName evidence="1">Uncharacterized protein</fullName>
    </submittedName>
</protein>
<gene>
    <name evidence="1" type="ORF">MgSA37_01754</name>
</gene>